<feature type="active site" description="Schiff-base intermediate with substrate; via topaquinone" evidence="6">
    <location>
        <position position="496"/>
    </location>
</feature>
<feature type="domain" description="Copper amine oxidase N2-terminal" evidence="10">
    <location>
        <begin position="83"/>
        <end position="167"/>
    </location>
</feature>
<feature type="modified residue" description="2',4',5'-topaquinone" evidence="7">
    <location>
        <position position="496"/>
    </location>
</feature>
<name>A0A7M4DZK0_CROPO</name>
<comment type="similarity">
    <text evidence="1 8">Belongs to the copper/topaquinone oxidase family.</text>
</comment>
<evidence type="ECO:0000256" key="6">
    <source>
        <dbReference type="PIRSR" id="PIRSR600269-50"/>
    </source>
</evidence>
<dbReference type="FunFam" id="2.70.98.20:FF:000002">
    <property type="entry name" value="Amine oxidase"/>
    <property type="match status" value="1"/>
</dbReference>
<dbReference type="GO" id="GO:0005509">
    <property type="term" value="F:calcium ion binding"/>
    <property type="evidence" value="ECO:0007669"/>
    <property type="project" value="Ensembl"/>
</dbReference>
<dbReference type="InterPro" id="IPR015800">
    <property type="entry name" value="Cu_amine_oxidase_N2"/>
</dbReference>
<feature type="domain" description="Copper amine oxidase catalytic" evidence="9">
    <location>
        <begin position="336"/>
        <end position="743"/>
    </location>
</feature>
<dbReference type="InterPro" id="IPR000269">
    <property type="entry name" value="Cu_amine_oxidase"/>
</dbReference>
<dbReference type="FunFam" id="3.10.450.40:FF:000022">
    <property type="entry name" value="Amine oxidase"/>
    <property type="match status" value="1"/>
</dbReference>
<keyword evidence="5 8" id="KW-0186">Copper</keyword>
<dbReference type="InterPro" id="IPR049947">
    <property type="entry name" value="Cu_Am_Ox_Cu-bd"/>
</dbReference>
<dbReference type="SUPFAM" id="SSF54416">
    <property type="entry name" value="Amine oxidase N-terminal region"/>
    <property type="match status" value="2"/>
</dbReference>
<evidence type="ECO:0000256" key="7">
    <source>
        <dbReference type="PIRSR" id="PIRSR600269-51"/>
    </source>
</evidence>
<dbReference type="GO" id="GO:0050232">
    <property type="term" value="F:putrescine oxidase activity"/>
    <property type="evidence" value="ECO:0007669"/>
    <property type="project" value="Ensembl"/>
</dbReference>
<dbReference type="GO" id="GO:0008131">
    <property type="term" value="F:primary methylamine oxidase activity"/>
    <property type="evidence" value="ECO:0007669"/>
    <property type="project" value="Ensembl"/>
</dbReference>
<feature type="domain" description="Copper amine oxidase N3-terminal" evidence="11">
    <location>
        <begin position="184"/>
        <end position="283"/>
    </location>
</feature>
<accession>A0A7M4DZK0</accession>
<reference evidence="12" key="2">
    <citation type="submission" date="2025-09" db="UniProtKB">
        <authorList>
            <consortium name="Ensembl"/>
        </authorList>
    </citation>
    <scope>IDENTIFICATION</scope>
</reference>
<evidence type="ECO:0000256" key="2">
    <source>
        <dbReference type="ARBA" id="ARBA00022723"/>
    </source>
</evidence>
<evidence type="ECO:0000256" key="5">
    <source>
        <dbReference type="ARBA" id="ARBA00023008"/>
    </source>
</evidence>
<organism evidence="12 13">
    <name type="scientific">Crocodylus porosus</name>
    <name type="common">Saltwater crocodile</name>
    <name type="synonym">Estuarine crocodile</name>
    <dbReference type="NCBI Taxonomy" id="8502"/>
    <lineage>
        <taxon>Eukaryota</taxon>
        <taxon>Metazoa</taxon>
        <taxon>Chordata</taxon>
        <taxon>Craniata</taxon>
        <taxon>Vertebrata</taxon>
        <taxon>Euteleostomi</taxon>
        <taxon>Archelosauria</taxon>
        <taxon>Archosauria</taxon>
        <taxon>Crocodylia</taxon>
        <taxon>Longirostres</taxon>
        <taxon>Crocodylidae</taxon>
        <taxon>Crocodylus</taxon>
    </lineage>
</organism>
<dbReference type="AlphaFoldDB" id="A0A7M4DZK0"/>
<keyword evidence="2 8" id="KW-0479">Metal-binding</keyword>
<evidence type="ECO:0000259" key="9">
    <source>
        <dbReference type="Pfam" id="PF01179"/>
    </source>
</evidence>
<dbReference type="EC" id="1.4.3.-" evidence="8"/>
<dbReference type="Ensembl" id="ENSCPRT00005002531.1">
    <property type="protein sequence ID" value="ENSCPRP00005002157.1"/>
    <property type="gene ID" value="ENSCPRG00005001597.1"/>
</dbReference>
<proteinExistence type="inferred from homology"/>
<keyword evidence="4 8" id="KW-0560">Oxidoreductase</keyword>
<dbReference type="Gene3D" id="2.70.98.20">
    <property type="entry name" value="Copper amine oxidase, catalytic domain"/>
    <property type="match status" value="1"/>
</dbReference>
<dbReference type="GO" id="GO:0046677">
    <property type="term" value="P:response to antibiotic"/>
    <property type="evidence" value="ECO:0007669"/>
    <property type="project" value="TreeGrafter"/>
</dbReference>
<dbReference type="OMA" id="PYNSQDV"/>
<dbReference type="FunFam" id="3.10.450.40:FF:000007">
    <property type="entry name" value="Amine oxidase"/>
    <property type="match status" value="1"/>
</dbReference>
<keyword evidence="13" id="KW-1185">Reference proteome</keyword>
<dbReference type="GO" id="GO:0005886">
    <property type="term" value="C:plasma membrane"/>
    <property type="evidence" value="ECO:0007669"/>
    <property type="project" value="Ensembl"/>
</dbReference>
<dbReference type="GO" id="GO:0008201">
    <property type="term" value="F:heparin binding"/>
    <property type="evidence" value="ECO:0007669"/>
    <property type="project" value="Ensembl"/>
</dbReference>
<dbReference type="GO" id="GO:0005507">
    <property type="term" value="F:copper ion binding"/>
    <property type="evidence" value="ECO:0007669"/>
    <property type="project" value="Ensembl"/>
</dbReference>
<evidence type="ECO:0000313" key="12">
    <source>
        <dbReference type="Ensembl" id="ENSCPRP00005002157.1"/>
    </source>
</evidence>
<comment type="PTM">
    <text evidence="7 8">Topaquinone (TPQ) is generated by copper-dependent autoxidation of a specific tyrosyl residue.</text>
</comment>
<dbReference type="GO" id="GO:0052598">
    <property type="term" value="F:histamine oxidase activity"/>
    <property type="evidence" value="ECO:0007669"/>
    <property type="project" value="Ensembl"/>
</dbReference>
<reference evidence="12" key="1">
    <citation type="submission" date="2025-08" db="UniProtKB">
        <authorList>
            <consortium name="Ensembl"/>
        </authorList>
    </citation>
    <scope>IDENTIFICATION</scope>
</reference>
<dbReference type="InterPro" id="IPR036460">
    <property type="entry name" value="Cu_amine_oxidase_C_sf"/>
</dbReference>
<evidence type="ECO:0000256" key="4">
    <source>
        <dbReference type="ARBA" id="ARBA00023002"/>
    </source>
</evidence>
<dbReference type="GeneTree" id="ENSGT00950000183207"/>
<feature type="active site" description="Proton acceptor" evidence="6">
    <location>
        <position position="408"/>
    </location>
</feature>
<dbReference type="PANTHER" id="PTHR10638">
    <property type="entry name" value="COPPER AMINE OXIDASE"/>
    <property type="match status" value="1"/>
</dbReference>
<dbReference type="PRINTS" id="PR00766">
    <property type="entry name" value="CUDAOXIDASE"/>
</dbReference>
<sequence>MRQHQPPRQGLPRLGDLCGGRWGPPDPLPLPDCPVVPLQVPGGRMWLQALVGAALALGALASLAAPRQSPPGAAIFADLSPAELRAVRDFLLSQPELGLVPEHTGPLAANRLFLVEMLAPKKRLALRFLNQDGPPPQRQARAIIYFAGQAQPNITEYVVGPLPRPSYYRPRHLKGRHPVAFTARPVTSLEYELLHQKLEEATAPLSRLLRDTTGYWYHNCSTRCLVYTDVAPRGLAPGERRSWVMLQRLVEGYFLHPVGVELLLDHRSLDPRRWAVQQVWFQGQYFPSVEALAQSYAAGSLRAERLPEPDTHELYSSYVPRGRFSTDTPTDVHGAKVCEPQGRRYRVQGNQVEYGGWALAFRLRSSSGLQLFDLRFDGARVAYELSVQEAVAFYGGNTPLAMQSKFLDMGWLMGTLAYELAPGVDCPESATFIDAVHLHDAAGPVRYRRALCIFELPTGVPLRRHFNSNFHGSFRFYGGLEGTALVLRTTATVYNYDYIWDMLLYPNGVLEAKVHATGYIHATFYTPEGLSYGSRVQRHVLGNMHTHLVHYKVDLDVAGTANNFETLELQLENISLPWSPGERLVQPRLQRRPRRTERQAAFPLRQPLPRYLLFSSSGRHNRWGHRRSYRIQPSSHAGPVLPRGWKEEKGIAWARYHLAVTRHHENEGRSSSIYTQHNPWDPLIDFEAFIRNDESIENEDLVAWVTVGFLHIPHSEDVPNTATPGNAVGFFLRPFNFFDEDPSVASRSPIIVRPLDPDTTRLQVQRWTPASPGPCVAPEPFHYNGTYREE</sequence>
<dbReference type="InterPro" id="IPR016182">
    <property type="entry name" value="Cu_amine_oxidase_N-reg"/>
</dbReference>
<dbReference type="Pfam" id="PF01179">
    <property type="entry name" value="Cu_amine_oxid"/>
    <property type="match status" value="1"/>
</dbReference>
<evidence type="ECO:0000259" key="11">
    <source>
        <dbReference type="Pfam" id="PF02728"/>
    </source>
</evidence>
<dbReference type="Proteomes" id="UP000594220">
    <property type="component" value="Unplaced"/>
</dbReference>
<dbReference type="GO" id="GO:0009445">
    <property type="term" value="P:putrescine metabolic process"/>
    <property type="evidence" value="ECO:0007669"/>
    <property type="project" value="Ensembl"/>
</dbReference>
<dbReference type="PROSITE" id="PS01164">
    <property type="entry name" value="COPPER_AMINE_OXID_1"/>
    <property type="match status" value="1"/>
</dbReference>
<evidence type="ECO:0000256" key="3">
    <source>
        <dbReference type="ARBA" id="ARBA00022772"/>
    </source>
</evidence>
<comment type="cofactor">
    <cofactor evidence="8">
        <name>Cu cation</name>
        <dbReference type="ChEBI" id="CHEBI:23378"/>
    </cofactor>
    <text evidence="8">Contains 1 topaquinone per subunit.</text>
</comment>
<dbReference type="PANTHER" id="PTHR10638:SF3">
    <property type="entry name" value="AMILORIDE-SENSITIVE AMINE OXIDASE [COPPER-CONTAINING]"/>
    <property type="match status" value="1"/>
</dbReference>
<dbReference type="SUPFAM" id="SSF49998">
    <property type="entry name" value="Amine oxidase catalytic domain"/>
    <property type="match status" value="1"/>
</dbReference>
<evidence type="ECO:0000313" key="13">
    <source>
        <dbReference type="Proteomes" id="UP000594220"/>
    </source>
</evidence>
<protein>
    <recommendedName>
        <fullName evidence="8">Amine oxidase</fullName>
        <ecNumber evidence="8">1.4.3.-</ecNumber>
    </recommendedName>
</protein>
<dbReference type="InterPro" id="IPR015798">
    <property type="entry name" value="Cu_amine_oxidase_C"/>
</dbReference>
<gene>
    <name evidence="12" type="primary">AOC1</name>
</gene>
<dbReference type="InterPro" id="IPR015802">
    <property type="entry name" value="Cu_amine_oxidase_N3"/>
</dbReference>
<dbReference type="PROSITE" id="PS01165">
    <property type="entry name" value="COPPER_AMINE_OXID_2"/>
    <property type="match status" value="1"/>
</dbReference>
<evidence type="ECO:0000256" key="1">
    <source>
        <dbReference type="ARBA" id="ARBA00007983"/>
    </source>
</evidence>
<dbReference type="InterPro" id="IPR049948">
    <property type="entry name" value="Cu_Am_ox_TPQ-bd"/>
</dbReference>
<dbReference type="GO" id="GO:0070062">
    <property type="term" value="C:extracellular exosome"/>
    <property type="evidence" value="ECO:0007669"/>
    <property type="project" value="Ensembl"/>
</dbReference>
<evidence type="ECO:0000259" key="10">
    <source>
        <dbReference type="Pfam" id="PF02727"/>
    </source>
</evidence>
<dbReference type="Pfam" id="PF02727">
    <property type="entry name" value="Cu_amine_oxidN2"/>
    <property type="match status" value="1"/>
</dbReference>
<dbReference type="Gene3D" id="3.10.450.40">
    <property type="match status" value="2"/>
</dbReference>
<dbReference type="GO" id="GO:0042803">
    <property type="term" value="F:protein homodimerization activity"/>
    <property type="evidence" value="ECO:0007669"/>
    <property type="project" value="Ensembl"/>
</dbReference>
<dbReference type="GO" id="GO:0048038">
    <property type="term" value="F:quinone binding"/>
    <property type="evidence" value="ECO:0007669"/>
    <property type="project" value="InterPro"/>
</dbReference>
<evidence type="ECO:0000256" key="8">
    <source>
        <dbReference type="RuleBase" id="RU000672"/>
    </source>
</evidence>
<keyword evidence="3 6" id="KW-0801">TPQ</keyword>
<dbReference type="Pfam" id="PF02728">
    <property type="entry name" value="Cu_amine_oxidN3"/>
    <property type="match status" value="1"/>
</dbReference>